<proteinExistence type="predicted"/>
<gene>
    <name evidence="1" type="ORF">GPECTOR_20g441</name>
</gene>
<evidence type="ECO:0000313" key="2">
    <source>
        <dbReference type="Proteomes" id="UP000075714"/>
    </source>
</evidence>
<dbReference type="EMBL" id="LSYV01000021">
    <property type="protein sequence ID" value="KXZ49585.1"/>
    <property type="molecule type" value="Genomic_DNA"/>
</dbReference>
<protein>
    <submittedName>
        <fullName evidence="1">Uncharacterized protein</fullName>
    </submittedName>
</protein>
<keyword evidence="2" id="KW-1185">Reference proteome</keyword>
<sequence length="60" mass="6805">MPLGVWTVFQGYLPPARWPSINHITRVGAWGGVVVVGGLYMVQPWDWLQVQVGLKKEEEK</sequence>
<comment type="caution">
    <text evidence="1">The sequence shown here is derived from an EMBL/GenBank/DDBJ whole genome shotgun (WGS) entry which is preliminary data.</text>
</comment>
<reference evidence="2" key="1">
    <citation type="journal article" date="2016" name="Nat. Commun.">
        <title>The Gonium pectorale genome demonstrates co-option of cell cycle regulation during the evolution of multicellularity.</title>
        <authorList>
            <person name="Hanschen E.R."/>
            <person name="Marriage T.N."/>
            <person name="Ferris P.J."/>
            <person name="Hamaji T."/>
            <person name="Toyoda A."/>
            <person name="Fujiyama A."/>
            <person name="Neme R."/>
            <person name="Noguchi H."/>
            <person name="Minakuchi Y."/>
            <person name="Suzuki M."/>
            <person name="Kawai-Toyooka H."/>
            <person name="Smith D.R."/>
            <person name="Sparks H."/>
            <person name="Anderson J."/>
            <person name="Bakaric R."/>
            <person name="Luria V."/>
            <person name="Karger A."/>
            <person name="Kirschner M.W."/>
            <person name="Durand P.M."/>
            <person name="Michod R.E."/>
            <person name="Nozaki H."/>
            <person name="Olson B.J."/>
        </authorList>
    </citation>
    <scope>NUCLEOTIDE SEQUENCE [LARGE SCALE GENOMIC DNA]</scope>
    <source>
        <strain evidence="2">NIES-2863</strain>
    </source>
</reference>
<accession>A0A150GIQ6</accession>
<dbReference type="Proteomes" id="UP000075714">
    <property type="component" value="Unassembled WGS sequence"/>
</dbReference>
<dbReference type="AlphaFoldDB" id="A0A150GIQ6"/>
<evidence type="ECO:0000313" key="1">
    <source>
        <dbReference type="EMBL" id="KXZ49585.1"/>
    </source>
</evidence>
<organism evidence="1 2">
    <name type="scientific">Gonium pectorale</name>
    <name type="common">Green alga</name>
    <dbReference type="NCBI Taxonomy" id="33097"/>
    <lineage>
        <taxon>Eukaryota</taxon>
        <taxon>Viridiplantae</taxon>
        <taxon>Chlorophyta</taxon>
        <taxon>core chlorophytes</taxon>
        <taxon>Chlorophyceae</taxon>
        <taxon>CS clade</taxon>
        <taxon>Chlamydomonadales</taxon>
        <taxon>Volvocaceae</taxon>
        <taxon>Gonium</taxon>
    </lineage>
</organism>
<name>A0A150GIQ6_GONPE</name>